<feature type="transmembrane region" description="Helical" evidence="7">
    <location>
        <begin position="280"/>
        <end position="302"/>
    </location>
</feature>
<evidence type="ECO:0000313" key="10">
    <source>
        <dbReference type="EMBL" id="RFA10736.1"/>
    </source>
</evidence>
<evidence type="ECO:0000256" key="6">
    <source>
        <dbReference type="ARBA" id="ARBA00023136"/>
    </source>
</evidence>
<evidence type="ECO:0000256" key="4">
    <source>
        <dbReference type="ARBA" id="ARBA00022692"/>
    </source>
</evidence>
<comment type="similarity">
    <text evidence="7">Belongs to the binding-protein-dependent transport system permease family.</text>
</comment>
<comment type="caution">
    <text evidence="10">The sequence shown here is derived from an EMBL/GenBank/DDBJ whole genome shotgun (WGS) entry which is preliminary data.</text>
</comment>
<dbReference type="GO" id="GO:0055085">
    <property type="term" value="P:transmembrane transport"/>
    <property type="evidence" value="ECO:0007669"/>
    <property type="project" value="InterPro"/>
</dbReference>
<dbReference type="OrthoDB" id="3569827at2"/>
<feature type="transmembrane region" description="Helical" evidence="7">
    <location>
        <begin position="174"/>
        <end position="197"/>
    </location>
</feature>
<dbReference type="CDD" id="cd06261">
    <property type="entry name" value="TM_PBP2"/>
    <property type="match status" value="1"/>
</dbReference>
<feature type="transmembrane region" description="Helical" evidence="7">
    <location>
        <begin position="110"/>
        <end position="132"/>
    </location>
</feature>
<evidence type="ECO:0000256" key="5">
    <source>
        <dbReference type="ARBA" id="ARBA00022989"/>
    </source>
</evidence>
<dbReference type="InterPro" id="IPR035906">
    <property type="entry name" value="MetI-like_sf"/>
</dbReference>
<dbReference type="Gene3D" id="1.10.3720.10">
    <property type="entry name" value="MetI-like"/>
    <property type="match status" value="1"/>
</dbReference>
<dbReference type="EMBL" id="NBWZ01000001">
    <property type="protein sequence ID" value="RFA10736.1"/>
    <property type="molecule type" value="Genomic_DNA"/>
</dbReference>
<accession>A0A3E0VLF6</accession>
<reference evidence="10 11" key="1">
    <citation type="submission" date="2017-04" db="EMBL/GenBank/DDBJ databases">
        <title>Comparative genome analysis of Subtercola boreus.</title>
        <authorList>
            <person name="Cho Y.-J."/>
            <person name="Cho A."/>
            <person name="Kim O.-S."/>
            <person name="Lee J.-I."/>
        </authorList>
    </citation>
    <scope>NUCLEOTIDE SEQUENCE [LARGE SCALE GENOMIC DNA]</scope>
    <source>
        <strain evidence="10 11">K300</strain>
    </source>
</reference>
<dbReference type="GO" id="GO:0005886">
    <property type="term" value="C:plasma membrane"/>
    <property type="evidence" value="ECO:0007669"/>
    <property type="project" value="UniProtKB-SubCell"/>
</dbReference>
<keyword evidence="5 7" id="KW-1133">Transmembrane helix</keyword>
<dbReference type="PANTHER" id="PTHR32243:SF18">
    <property type="entry name" value="INNER MEMBRANE ABC TRANSPORTER PERMEASE PROTEIN YCJP"/>
    <property type="match status" value="1"/>
</dbReference>
<comment type="subcellular location">
    <subcellularLocation>
        <location evidence="1 7">Cell membrane</location>
        <topology evidence="1 7">Multi-pass membrane protein</topology>
    </subcellularLocation>
</comment>
<feature type="transmembrane region" description="Helical" evidence="7">
    <location>
        <begin position="144"/>
        <end position="168"/>
    </location>
</feature>
<dbReference type="AlphaFoldDB" id="A0A3E0VLF6"/>
<sequence length="312" mass="34219">MATITTTRKNARATDARTDGPAKGGGSGAAAITVHRAPRKIGLRLGLLLGLLAGAVFAGFPVFWMLISSFKTNTEIFAYPPQIITQGFSFDAYLAVLNDPEEIRFFINSYIVALSVTALTVLFAIMAAYAFSRYEFRGKRVMNVIIIGTQAVPPIALIIPFFGLMVTLGLYNTYAGLILTYIVFTLPYAIIMMTAYFNTLPKELDEAVKVDGAGAWTALWRILVPISVPGIVSVAVYTFMISWNEYLFALTLTRTNDLRTVPVGIQLLIGQNSYEWNQMMAISIMGSIPVLLLFLIFQRYFIGGLTSGSVKS</sequence>
<evidence type="ECO:0000256" key="1">
    <source>
        <dbReference type="ARBA" id="ARBA00004651"/>
    </source>
</evidence>
<keyword evidence="3" id="KW-1003">Cell membrane</keyword>
<dbReference type="RefSeq" id="WP_116416111.1">
    <property type="nucleotide sequence ID" value="NZ_NBWZ01000001.1"/>
</dbReference>
<protein>
    <submittedName>
        <fullName evidence="10">Sugar ABC transporter permease</fullName>
    </submittedName>
</protein>
<evidence type="ECO:0000313" key="11">
    <source>
        <dbReference type="Proteomes" id="UP000256486"/>
    </source>
</evidence>
<feature type="transmembrane region" description="Helical" evidence="7">
    <location>
        <begin position="45"/>
        <end position="67"/>
    </location>
</feature>
<keyword evidence="4 7" id="KW-0812">Transmembrane</keyword>
<dbReference type="InterPro" id="IPR000515">
    <property type="entry name" value="MetI-like"/>
</dbReference>
<keyword evidence="6 7" id="KW-0472">Membrane</keyword>
<evidence type="ECO:0000256" key="7">
    <source>
        <dbReference type="RuleBase" id="RU363032"/>
    </source>
</evidence>
<evidence type="ECO:0000256" key="2">
    <source>
        <dbReference type="ARBA" id="ARBA00022448"/>
    </source>
</evidence>
<feature type="domain" description="ABC transmembrane type-1" evidence="9">
    <location>
        <begin position="106"/>
        <end position="297"/>
    </location>
</feature>
<evidence type="ECO:0000256" key="8">
    <source>
        <dbReference type="SAM" id="MobiDB-lite"/>
    </source>
</evidence>
<keyword evidence="11" id="KW-1185">Reference proteome</keyword>
<dbReference type="Pfam" id="PF00528">
    <property type="entry name" value="BPD_transp_1"/>
    <property type="match status" value="1"/>
</dbReference>
<evidence type="ECO:0000259" key="9">
    <source>
        <dbReference type="PROSITE" id="PS50928"/>
    </source>
</evidence>
<feature type="region of interest" description="Disordered" evidence="8">
    <location>
        <begin position="1"/>
        <end position="29"/>
    </location>
</feature>
<dbReference type="PANTHER" id="PTHR32243">
    <property type="entry name" value="MALTOSE TRANSPORT SYSTEM PERMEASE-RELATED"/>
    <property type="match status" value="1"/>
</dbReference>
<name>A0A3E0VLF6_9MICO</name>
<evidence type="ECO:0000256" key="3">
    <source>
        <dbReference type="ARBA" id="ARBA00022475"/>
    </source>
</evidence>
<keyword evidence="2 7" id="KW-0813">Transport</keyword>
<dbReference type="Proteomes" id="UP000256486">
    <property type="component" value="Unassembled WGS sequence"/>
</dbReference>
<dbReference type="InterPro" id="IPR050901">
    <property type="entry name" value="BP-dep_ABC_trans_perm"/>
</dbReference>
<gene>
    <name evidence="10" type="ORF">B7R54_17135</name>
</gene>
<feature type="transmembrane region" description="Helical" evidence="7">
    <location>
        <begin position="218"/>
        <end position="240"/>
    </location>
</feature>
<dbReference type="PROSITE" id="PS50928">
    <property type="entry name" value="ABC_TM1"/>
    <property type="match status" value="1"/>
</dbReference>
<dbReference type="SUPFAM" id="SSF161098">
    <property type="entry name" value="MetI-like"/>
    <property type="match status" value="1"/>
</dbReference>
<proteinExistence type="inferred from homology"/>
<organism evidence="10 11">
    <name type="scientific">Subtercola boreus</name>
    <dbReference type="NCBI Taxonomy" id="120213"/>
    <lineage>
        <taxon>Bacteria</taxon>
        <taxon>Bacillati</taxon>
        <taxon>Actinomycetota</taxon>
        <taxon>Actinomycetes</taxon>
        <taxon>Micrococcales</taxon>
        <taxon>Microbacteriaceae</taxon>
        <taxon>Subtercola</taxon>
    </lineage>
</organism>